<evidence type="ECO:0000256" key="1">
    <source>
        <dbReference type="SAM" id="MobiDB-lite"/>
    </source>
</evidence>
<reference evidence="2 3" key="1">
    <citation type="submission" date="2019-07" db="EMBL/GenBank/DDBJ databases">
        <title>Finished genome of Venturia effusa.</title>
        <authorList>
            <person name="Young C.A."/>
            <person name="Cox M.P."/>
            <person name="Ganley A.R.D."/>
            <person name="David W.J."/>
        </authorList>
    </citation>
    <scope>NUCLEOTIDE SEQUENCE [LARGE SCALE GENOMIC DNA]</scope>
    <source>
        <strain evidence="3">albino</strain>
    </source>
</reference>
<gene>
    <name evidence="2" type="ORF">FKW77_006975</name>
</gene>
<accession>A0A517LJ37</accession>
<name>A0A517LJ37_9PEZI</name>
<organism evidence="2 3">
    <name type="scientific">Venturia effusa</name>
    <dbReference type="NCBI Taxonomy" id="50376"/>
    <lineage>
        <taxon>Eukaryota</taxon>
        <taxon>Fungi</taxon>
        <taxon>Dikarya</taxon>
        <taxon>Ascomycota</taxon>
        <taxon>Pezizomycotina</taxon>
        <taxon>Dothideomycetes</taxon>
        <taxon>Pleosporomycetidae</taxon>
        <taxon>Venturiales</taxon>
        <taxon>Venturiaceae</taxon>
        <taxon>Venturia</taxon>
    </lineage>
</organism>
<dbReference type="EMBL" id="CP042197">
    <property type="protein sequence ID" value="QDS75643.1"/>
    <property type="molecule type" value="Genomic_DNA"/>
</dbReference>
<evidence type="ECO:0000313" key="3">
    <source>
        <dbReference type="Proteomes" id="UP000316270"/>
    </source>
</evidence>
<evidence type="ECO:0000313" key="2">
    <source>
        <dbReference type="EMBL" id="QDS75643.1"/>
    </source>
</evidence>
<dbReference type="Proteomes" id="UP000316270">
    <property type="component" value="Chromosome 13"/>
</dbReference>
<feature type="region of interest" description="Disordered" evidence="1">
    <location>
        <begin position="38"/>
        <end position="65"/>
    </location>
</feature>
<dbReference type="AlphaFoldDB" id="A0A517LJ37"/>
<proteinExistence type="predicted"/>
<sequence>MLDPMPMPVYMPMLLPIEIPMEMPMYVLMLIPTWEDDETEEGGSKFEDDSLLATRTTDGGVEVGA</sequence>
<protein>
    <submittedName>
        <fullName evidence="2">Uncharacterized protein</fullName>
    </submittedName>
</protein>
<keyword evidence="3" id="KW-1185">Reference proteome</keyword>